<evidence type="ECO:0000313" key="6">
    <source>
        <dbReference type="Proteomes" id="UP001500393"/>
    </source>
</evidence>
<accession>A0ABN2DKE3</accession>
<organism evidence="5 6">
    <name type="scientific">Kribbella sancticallisti</name>
    <dbReference type="NCBI Taxonomy" id="460087"/>
    <lineage>
        <taxon>Bacteria</taxon>
        <taxon>Bacillati</taxon>
        <taxon>Actinomycetota</taxon>
        <taxon>Actinomycetes</taxon>
        <taxon>Propionibacteriales</taxon>
        <taxon>Kribbellaceae</taxon>
        <taxon>Kribbella</taxon>
    </lineage>
</organism>
<evidence type="ECO:0000256" key="2">
    <source>
        <dbReference type="ARBA" id="ARBA00023125"/>
    </source>
</evidence>
<dbReference type="Pfam" id="PF07729">
    <property type="entry name" value="FCD"/>
    <property type="match status" value="1"/>
</dbReference>
<dbReference type="PANTHER" id="PTHR43537">
    <property type="entry name" value="TRANSCRIPTIONAL REGULATOR, GNTR FAMILY"/>
    <property type="match status" value="1"/>
</dbReference>
<dbReference type="CDD" id="cd07377">
    <property type="entry name" value="WHTH_GntR"/>
    <property type="match status" value="1"/>
</dbReference>
<sequence length="222" mass="24642">MSVFKPVRQVPLGEQIAHELRVMIVTGQMPPGARLVEDGLSAQFDVSRGPIRDALRLLENEGLVVAQRRGVAVAGLTSTDVDELYSLREALETLALRESMRRESVDWSILEEPLGDLRSAADEGSAAAFAAADLEFHSRLYVLSGHRRLQSNWAQHRPIFHVLLEASNAQDVDLHPSAEAHADLLRVFRSGTVEEAASLLSEHLFGARNRIRSAREEYSTQR</sequence>
<name>A0ABN2DKE3_9ACTN</name>
<evidence type="ECO:0000259" key="4">
    <source>
        <dbReference type="PROSITE" id="PS50949"/>
    </source>
</evidence>
<dbReference type="SMART" id="SM00345">
    <property type="entry name" value="HTH_GNTR"/>
    <property type="match status" value="1"/>
</dbReference>
<feature type="domain" description="HTH gntR-type" evidence="4">
    <location>
        <begin position="10"/>
        <end position="76"/>
    </location>
</feature>
<keyword evidence="1" id="KW-0805">Transcription regulation</keyword>
<reference evidence="5 6" key="1">
    <citation type="journal article" date="2019" name="Int. J. Syst. Evol. Microbiol.">
        <title>The Global Catalogue of Microorganisms (GCM) 10K type strain sequencing project: providing services to taxonomists for standard genome sequencing and annotation.</title>
        <authorList>
            <consortium name="The Broad Institute Genomics Platform"/>
            <consortium name="The Broad Institute Genome Sequencing Center for Infectious Disease"/>
            <person name="Wu L."/>
            <person name="Ma J."/>
        </authorList>
    </citation>
    <scope>NUCLEOTIDE SEQUENCE [LARGE SCALE GENOMIC DNA]</scope>
    <source>
        <strain evidence="5 6">JCM 14969</strain>
    </source>
</reference>
<dbReference type="InterPro" id="IPR036388">
    <property type="entry name" value="WH-like_DNA-bd_sf"/>
</dbReference>
<gene>
    <name evidence="5" type="ORF">GCM10009789_36250</name>
</gene>
<keyword evidence="6" id="KW-1185">Reference proteome</keyword>
<dbReference type="InterPro" id="IPR011711">
    <property type="entry name" value="GntR_C"/>
</dbReference>
<evidence type="ECO:0000313" key="5">
    <source>
        <dbReference type="EMBL" id="GAA1579307.1"/>
    </source>
</evidence>
<dbReference type="SUPFAM" id="SSF48008">
    <property type="entry name" value="GntR ligand-binding domain-like"/>
    <property type="match status" value="1"/>
</dbReference>
<protein>
    <submittedName>
        <fullName evidence="5">GntR family transcriptional regulator</fullName>
    </submittedName>
</protein>
<dbReference type="SMART" id="SM00895">
    <property type="entry name" value="FCD"/>
    <property type="match status" value="1"/>
</dbReference>
<proteinExistence type="predicted"/>
<dbReference type="InterPro" id="IPR008920">
    <property type="entry name" value="TF_FadR/GntR_C"/>
</dbReference>
<evidence type="ECO:0000256" key="3">
    <source>
        <dbReference type="ARBA" id="ARBA00023163"/>
    </source>
</evidence>
<dbReference type="EMBL" id="BAAAOS010000020">
    <property type="protein sequence ID" value="GAA1579307.1"/>
    <property type="molecule type" value="Genomic_DNA"/>
</dbReference>
<dbReference type="SUPFAM" id="SSF46785">
    <property type="entry name" value="Winged helix' DNA-binding domain"/>
    <property type="match status" value="1"/>
</dbReference>
<dbReference type="InterPro" id="IPR000524">
    <property type="entry name" value="Tscrpt_reg_HTH_GntR"/>
</dbReference>
<dbReference type="RefSeq" id="WP_344215304.1">
    <property type="nucleotide sequence ID" value="NZ_BAAAOS010000020.1"/>
</dbReference>
<dbReference type="Pfam" id="PF00392">
    <property type="entry name" value="GntR"/>
    <property type="match status" value="1"/>
</dbReference>
<dbReference type="Gene3D" id="1.10.10.10">
    <property type="entry name" value="Winged helix-like DNA-binding domain superfamily/Winged helix DNA-binding domain"/>
    <property type="match status" value="1"/>
</dbReference>
<keyword evidence="3" id="KW-0804">Transcription</keyword>
<dbReference type="PANTHER" id="PTHR43537:SF45">
    <property type="entry name" value="GNTR FAMILY REGULATORY PROTEIN"/>
    <property type="match status" value="1"/>
</dbReference>
<keyword evidence="2" id="KW-0238">DNA-binding</keyword>
<dbReference type="Proteomes" id="UP001500393">
    <property type="component" value="Unassembled WGS sequence"/>
</dbReference>
<comment type="caution">
    <text evidence="5">The sequence shown here is derived from an EMBL/GenBank/DDBJ whole genome shotgun (WGS) entry which is preliminary data.</text>
</comment>
<dbReference type="InterPro" id="IPR036390">
    <property type="entry name" value="WH_DNA-bd_sf"/>
</dbReference>
<dbReference type="PROSITE" id="PS50949">
    <property type="entry name" value="HTH_GNTR"/>
    <property type="match status" value="1"/>
</dbReference>
<dbReference type="Gene3D" id="1.20.120.530">
    <property type="entry name" value="GntR ligand-binding domain-like"/>
    <property type="match status" value="1"/>
</dbReference>
<evidence type="ECO:0000256" key="1">
    <source>
        <dbReference type="ARBA" id="ARBA00023015"/>
    </source>
</evidence>